<dbReference type="Proteomes" id="UP000712281">
    <property type="component" value="Unassembled WGS sequence"/>
</dbReference>
<accession>A0A8S9KT21</accession>
<gene>
    <name evidence="1" type="ORF">F2Q68_00007551</name>
</gene>
<proteinExistence type="predicted"/>
<reference evidence="1" key="1">
    <citation type="submission" date="2019-12" db="EMBL/GenBank/DDBJ databases">
        <title>Genome sequencing and annotation of Brassica cretica.</title>
        <authorList>
            <person name="Studholme D.J."/>
            <person name="Sarris P.F."/>
        </authorList>
    </citation>
    <scope>NUCLEOTIDE SEQUENCE</scope>
    <source>
        <strain evidence="1">PFS-001/15</strain>
        <tissue evidence="1">Leaf</tissue>
    </source>
</reference>
<dbReference type="AlphaFoldDB" id="A0A8S9KT21"/>
<evidence type="ECO:0000313" key="1">
    <source>
        <dbReference type="EMBL" id="KAF2596468.1"/>
    </source>
</evidence>
<sequence length="149" mass="16718">MSHCHPFNYKSISHNGLWKGRFGDGVGGFPSCKEDGTPCRNTWQHFVSPRIASHCIIVKDLSLRCSWKVEHVAREEKSVGGAAYISTIIFSPLIVVKISHNGMCKGRFGDGVGGCPSCKEDGTPCRNTWQHCFRSTPEVYRRDFSRRDL</sequence>
<name>A0A8S9KT21_BRACR</name>
<organism evidence="1 2">
    <name type="scientific">Brassica cretica</name>
    <name type="common">Mustard</name>
    <dbReference type="NCBI Taxonomy" id="69181"/>
    <lineage>
        <taxon>Eukaryota</taxon>
        <taxon>Viridiplantae</taxon>
        <taxon>Streptophyta</taxon>
        <taxon>Embryophyta</taxon>
        <taxon>Tracheophyta</taxon>
        <taxon>Spermatophyta</taxon>
        <taxon>Magnoliopsida</taxon>
        <taxon>eudicotyledons</taxon>
        <taxon>Gunneridae</taxon>
        <taxon>Pentapetalae</taxon>
        <taxon>rosids</taxon>
        <taxon>malvids</taxon>
        <taxon>Brassicales</taxon>
        <taxon>Brassicaceae</taxon>
        <taxon>Brassiceae</taxon>
        <taxon>Brassica</taxon>
    </lineage>
</organism>
<protein>
    <submittedName>
        <fullName evidence="1">Uncharacterized protein</fullName>
    </submittedName>
</protein>
<evidence type="ECO:0000313" key="2">
    <source>
        <dbReference type="Proteomes" id="UP000712281"/>
    </source>
</evidence>
<dbReference type="EMBL" id="QGKW02000717">
    <property type="protein sequence ID" value="KAF2596468.1"/>
    <property type="molecule type" value="Genomic_DNA"/>
</dbReference>
<comment type="caution">
    <text evidence="1">The sequence shown here is derived from an EMBL/GenBank/DDBJ whole genome shotgun (WGS) entry which is preliminary data.</text>
</comment>